<reference evidence="1" key="1">
    <citation type="submission" date="2018-05" db="EMBL/GenBank/DDBJ databases">
        <title>Draft genome of Mucuna pruriens seed.</title>
        <authorList>
            <person name="Nnadi N.E."/>
            <person name="Vos R."/>
            <person name="Hasami M.H."/>
            <person name="Devisetty U.K."/>
            <person name="Aguiy J.C."/>
        </authorList>
    </citation>
    <scope>NUCLEOTIDE SEQUENCE [LARGE SCALE GENOMIC DNA]</scope>
    <source>
        <strain evidence="1">JCA_2017</strain>
    </source>
</reference>
<gene>
    <name evidence="1" type="ORF">CR513_01075</name>
</gene>
<dbReference type="AlphaFoldDB" id="A0A371IFV6"/>
<dbReference type="Proteomes" id="UP000257109">
    <property type="component" value="Unassembled WGS sequence"/>
</dbReference>
<dbReference type="EMBL" id="QJKJ01000172">
    <property type="protein sequence ID" value="RDY13931.1"/>
    <property type="molecule type" value="Genomic_DNA"/>
</dbReference>
<accession>A0A371IFV6</accession>
<evidence type="ECO:0000313" key="2">
    <source>
        <dbReference type="Proteomes" id="UP000257109"/>
    </source>
</evidence>
<protein>
    <submittedName>
        <fullName evidence="1">Uncharacterized protein</fullName>
    </submittedName>
</protein>
<comment type="caution">
    <text evidence="1">The sequence shown here is derived from an EMBL/GenBank/DDBJ whole genome shotgun (WGS) entry which is preliminary data.</text>
</comment>
<sequence>MVKSNNNEVMWCLARDFNLVRKVEERRGETNNEHTASTKMNVFNQFIDNMEVEDLPMLGRKNTRYRSNRHAKNRIDRFLVSREWFSVWPGCAQYVLKRLGKVFMCNGGQHTLLKEKLKILKYELKKWNKEILETWKTPVKSW</sequence>
<keyword evidence="2" id="KW-1185">Reference proteome</keyword>
<name>A0A371IFV6_MUCPR</name>
<dbReference type="SUPFAM" id="SSF56219">
    <property type="entry name" value="DNase I-like"/>
    <property type="match status" value="1"/>
</dbReference>
<organism evidence="1 2">
    <name type="scientific">Mucuna pruriens</name>
    <name type="common">Velvet bean</name>
    <name type="synonym">Dolichos pruriens</name>
    <dbReference type="NCBI Taxonomy" id="157652"/>
    <lineage>
        <taxon>Eukaryota</taxon>
        <taxon>Viridiplantae</taxon>
        <taxon>Streptophyta</taxon>
        <taxon>Embryophyta</taxon>
        <taxon>Tracheophyta</taxon>
        <taxon>Spermatophyta</taxon>
        <taxon>Magnoliopsida</taxon>
        <taxon>eudicotyledons</taxon>
        <taxon>Gunneridae</taxon>
        <taxon>Pentapetalae</taxon>
        <taxon>rosids</taxon>
        <taxon>fabids</taxon>
        <taxon>Fabales</taxon>
        <taxon>Fabaceae</taxon>
        <taxon>Papilionoideae</taxon>
        <taxon>50 kb inversion clade</taxon>
        <taxon>NPAAA clade</taxon>
        <taxon>indigoferoid/millettioid clade</taxon>
        <taxon>Phaseoleae</taxon>
        <taxon>Mucuna</taxon>
    </lineage>
</organism>
<evidence type="ECO:0000313" key="1">
    <source>
        <dbReference type="EMBL" id="RDY13931.1"/>
    </source>
</evidence>
<dbReference type="Gene3D" id="3.60.10.10">
    <property type="entry name" value="Endonuclease/exonuclease/phosphatase"/>
    <property type="match status" value="1"/>
</dbReference>
<dbReference type="InterPro" id="IPR036691">
    <property type="entry name" value="Endo/exonu/phosph_ase_sf"/>
</dbReference>
<proteinExistence type="predicted"/>
<feature type="non-terminal residue" evidence="1">
    <location>
        <position position="1"/>
    </location>
</feature>
<dbReference type="OrthoDB" id="1435636at2759"/>